<feature type="coiled-coil region" evidence="1">
    <location>
        <begin position="656"/>
        <end position="704"/>
    </location>
</feature>
<evidence type="ECO:0000313" key="4">
    <source>
        <dbReference type="Proteomes" id="UP000018208"/>
    </source>
</evidence>
<proteinExistence type="predicted"/>
<feature type="region of interest" description="Disordered" evidence="2">
    <location>
        <begin position="713"/>
        <end position="744"/>
    </location>
</feature>
<dbReference type="EMBL" id="AUWU02000006">
    <property type="protein sequence ID" value="KAH0571539.1"/>
    <property type="molecule type" value="Genomic_DNA"/>
</dbReference>
<dbReference type="AlphaFoldDB" id="A0A9P8LNX1"/>
<feature type="coiled-coil region" evidence="1">
    <location>
        <begin position="530"/>
        <end position="585"/>
    </location>
</feature>
<dbReference type="KEGG" id="ssao:94299750"/>
<dbReference type="Proteomes" id="UP000018208">
    <property type="component" value="Unassembled WGS sequence"/>
</dbReference>
<evidence type="ECO:0000256" key="2">
    <source>
        <dbReference type="SAM" id="MobiDB-lite"/>
    </source>
</evidence>
<sequence length="744" mass="88907">MQSQTLTVNFTQLQKSVAQNLKNLRILLFTTNNIIDLRYEPYSKKKSITNTLPQQFQIQQIFFDFTYLIKETLSRKTFQAKFDLKTQYFGISFILESNDSEFLRFQFLSEFEVLDRYYLTIEFKTTTLHFPMNTNYSLLMLPKFVEYRFALTFMSDKFDFLTIKNEQQKIRIHEKVLTVGQIFDFQLYYMLLNECKIELNLSNMRSVKSYDDYGCFDPDFNLHIIQKQDENDEQKIIIRKELQVSILVDMISQFHGIEYLVKSQQENISFGLLQFKFDLGRECAILSKELLCYQDIINKPNINVIQIFHNLNQHILVHSFSDLEASAVEDLVDPIFLFLIFKNNVIKIEVNSQLLISCLEAIQPVQAINEFMSLWVKDDWYEKRRRINSVLIKKAYSKIQLNYTNIHLKAQAAKYNILPEPVYTEVNYKQQRLLQLLFLNDKLINLQKDSITKHDLQENIESLSTQIENTTQNVKNLDRNIQKTEDKRNQLRDKKQLYKKLKQTNMSNFDPRKEDYQEACRQDFIDMEKRRILRKQAHDHEIQIQQKEKQEKQLKMFKDRLTSIQDNEKQKNLQIQQRLDTVQQQKRSQSLQQSTVKINDQNDQVTQIQPSVLQDLKINVSTPARPQPQTQSSRRISLTQTYQQSSSNYLIVQNLIEEERQQLKFKEQVLKRKKIDQKQKEQLKQINKQTKEELTEQRQQEKQQKLIAYTKQQNLKKEEEIGENKRQEQVKLDTQQRLGSKQVQ</sequence>
<reference evidence="3 4" key="1">
    <citation type="journal article" date="2014" name="PLoS Genet.">
        <title>The Genome of Spironucleus salmonicida Highlights a Fish Pathogen Adapted to Fluctuating Environments.</title>
        <authorList>
            <person name="Xu F."/>
            <person name="Jerlstrom-Hultqvist J."/>
            <person name="Einarsson E."/>
            <person name="Astvaldsson A."/>
            <person name="Svard S.G."/>
            <person name="Andersson J.O."/>
        </authorList>
    </citation>
    <scope>NUCLEOTIDE SEQUENCE [LARGE SCALE GENOMIC DNA]</scope>
    <source>
        <strain evidence="3 4">ATCC 50377</strain>
    </source>
</reference>
<keyword evidence="4" id="KW-1185">Reference proteome</keyword>
<dbReference type="RefSeq" id="XP_067762312.1">
    <property type="nucleotide sequence ID" value="XM_067909556.1"/>
</dbReference>
<name>A0A9P8LNX1_9EUKA</name>
<feature type="compositionally biased region" description="Polar residues" evidence="2">
    <location>
        <begin position="732"/>
        <end position="744"/>
    </location>
</feature>
<feature type="coiled-coil region" evidence="1">
    <location>
        <begin position="453"/>
        <end position="504"/>
    </location>
</feature>
<evidence type="ECO:0000313" key="3">
    <source>
        <dbReference type="EMBL" id="KAH0571539.1"/>
    </source>
</evidence>
<dbReference type="GeneID" id="94299750"/>
<evidence type="ECO:0000256" key="1">
    <source>
        <dbReference type="SAM" id="Coils"/>
    </source>
</evidence>
<protein>
    <submittedName>
        <fullName evidence="3">Uncharacterized protein</fullName>
    </submittedName>
</protein>
<keyword evidence="1" id="KW-0175">Coiled coil</keyword>
<organism evidence="3 4">
    <name type="scientific">Spironucleus salmonicida</name>
    <dbReference type="NCBI Taxonomy" id="348837"/>
    <lineage>
        <taxon>Eukaryota</taxon>
        <taxon>Metamonada</taxon>
        <taxon>Diplomonadida</taxon>
        <taxon>Hexamitidae</taxon>
        <taxon>Hexamitinae</taxon>
        <taxon>Spironucleus</taxon>
    </lineage>
</organism>
<feature type="compositionally biased region" description="Basic and acidic residues" evidence="2">
    <location>
        <begin position="715"/>
        <end position="731"/>
    </location>
</feature>
<gene>
    <name evidence="3" type="ORF">SS50377_25727</name>
</gene>
<comment type="caution">
    <text evidence="3">The sequence shown here is derived from an EMBL/GenBank/DDBJ whole genome shotgun (WGS) entry which is preliminary data.</text>
</comment>
<accession>A0A9P8LNX1</accession>